<proteinExistence type="predicted"/>
<evidence type="ECO:0000313" key="3">
    <source>
        <dbReference type="Proteomes" id="UP001241748"/>
    </source>
</evidence>
<keyword evidence="3" id="KW-1185">Reference proteome</keyword>
<evidence type="ECO:0008006" key="4">
    <source>
        <dbReference type="Google" id="ProtNLM"/>
    </source>
</evidence>
<accession>A0ABV4YP27</accession>
<reference evidence="2 3" key="1">
    <citation type="submission" date="2024-05" db="EMBL/GenBank/DDBJ databases">
        <authorList>
            <person name="Venkateswaran K."/>
        </authorList>
    </citation>
    <scope>NUCLEOTIDE SEQUENCE [LARGE SCALE GENOMIC DNA]</scope>
    <source>
        <strain evidence="2 3">179-C4-2-HS</strain>
    </source>
</reference>
<comment type="caution">
    <text evidence="2">The sequence shown here is derived from an EMBL/GenBank/DDBJ whole genome shotgun (WGS) entry which is preliminary data.</text>
</comment>
<protein>
    <recommendedName>
        <fullName evidence="4">DUF4367 domain-containing protein</fullName>
    </recommendedName>
</protein>
<evidence type="ECO:0000313" key="2">
    <source>
        <dbReference type="EMBL" id="MFB3166610.1"/>
    </source>
</evidence>
<evidence type="ECO:0000256" key="1">
    <source>
        <dbReference type="SAM" id="SignalP"/>
    </source>
</evidence>
<sequence length="229" mass="26375">MKKLFLLSLIGILFLTAFSKPNEVVTFLRSTAKGLSENTNVPVLLPTYWKEQSKKPKKHTAVKVKAYENGYVIYFLSMDKHYRVNDPALFHPRESSKIGELSGNVGTMTPGERPSDFVFYKKKDGVTLWIQPWIRSIIYAKRGPWIMHFDGDKGDEPYQQADELFKAMKKADWLKRKVIYDGHISILGTRREALTSISWETSDGFVYHFSFKGPIKEAVKIVDSLKYVK</sequence>
<dbReference type="Proteomes" id="UP001241748">
    <property type="component" value="Unassembled WGS sequence"/>
</dbReference>
<feature type="signal peptide" evidence="1">
    <location>
        <begin position="1"/>
        <end position="19"/>
    </location>
</feature>
<dbReference type="EMBL" id="JAROBZ020000001">
    <property type="protein sequence ID" value="MFB3166610.1"/>
    <property type="molecule type" value="Genomic_DNA"/>
</dbReference>
<keyword evidence="1" id="KW-0732">Signal</keyword>
<gene>
    <name evidence="2" type="ORF">P5G62_005760</name>
</gene>
<feature type="chain" id="PRO_5046672332" description="DUF4367 domain-containing protein" evidence="1">
    <location>
        <begin position="20"/>
        <end position="229"/>
    </location>
</feature>
<name>A0ABV4YP27_9BACI</name>
<dbReference type="RefSeq" id="WP_306076932.1">
    <property type="nucleotide sequence ID" value="NZ_JAROBZ020000001.1"/>
</dbReference>
<organism evidence="2 3">
    <name type="scientific">Neobacillus driksii</name>
    <dbReference type="NCBI Taxonomy" id="3035913"/>
    <lineage>
        <taxon>Bacteria</taxon>
        <taxon>Bacillati</taxon>
        <taxon>Bacillota</taxon>
        <taxon>Bacilli</taxon>
        <taxon>Bacillales</taxon>
        <taxon>Bacillaceae</taxon>
        <taxon>Neobacillus</taxon>
    </lineage>
</organism>